<evidence type="ECO:0000256" key="5">
    <source>
        <dbReference type="SAM" id="Phobius"/>
    </source>
</evidence>
<dbReference type="Gene3D" id="1.20.1250.20">
    <property type="entry name" value="MFS general substrate transporter like domains"/>
    <property type="match status" value="1"/>
</dbReference>
<gene>
    <name evidence="7" type="ORF">GCM10009809_21810</name>
</gene>
<evidence type="ECO:0000313" key="7">
    <source>
        <dbReference type="EMBL" id="GAA1725649.1"/>
    </source>
</evidence>
<keyword evidence="4 5" id="KW-0472">Membrane</keyword>
<feature type="transmembrane region" description="Helical" evidence="5">
    <location>
        <begin position="179"/>
        <end position="197"/>
    </location>
</feature>
<evidence type="ECO:0000259" key="6">
    <source>
        <dbReference type="PROSITE" id="PS50850"/>
    </source>
</evidence>
<dbReference type="InterPro" id="IPR011701">
    <property type="entry name" value="MFS"/>
</dbReference>
<comment type="caution">
    <text evidence="7">The sequence shown here is derived from an EMBL/GenBank/DDBJ whole genome shotgun (WGS) entry which is preliminary data.</text>
</comment>
<keyword evidence="2 5" id="KW-0812">Transmembrane</keyword>
<protein>
    <submittedName>
        <fullName evidence="7">MFS transporter</fullName>
    </submittedName>
</protein>
<dbReference type="InterPro" id="IPR036259">
    <property type="entry name" value="MFS_trans_sf"/>
</dbReference>
<keyword evidence="8" id="KW-1185">Reference proteome</keyword>
<dbReference type="PANTHER" id="PTHR23534:SF1">
    <property type="entry name" value="MAJOR FACILITATOR SUPERFAMILY PROTEIN"/>
    <property type="match status" value="1"/>
</dbReference>
<name>A0ABN2JI06_9MICO</name>
<keyword evidence="3 5" id="KW-1133">Transmembrane helix</keyword>
<feature type="transmembrane region" description="Helical" evidence="5">
    <location>
        <begin position="20"/>
        <end position="41"/>
    </location>
</feature>
<accession>A0ABN2JI06</accession>
<evidence type="ECO:0000256" key="1">
    <source>
        <dbReference type="ARBA" id="ARBA00004651"/>
    </source>
</evidence>
<feature type="transmembrane region" description="Helical" evidence="5">
    <location>
        <begin position="402"/>
        <end position="422"/>
    </location>
</feature>
<feature type="transmembrane region" description="Helical" evidence="5">
    <location>
        <begin position="339"/>
        <end position="363"/>
    </location>
</feature>
<feature type="domain" description="Major facilitator superfamily (MFS) profile" evidence="6">
    <location>
        <begin position="16"/>
        <end position="425"/>
    </location>
</feature>
<dbReference type="Proteomes" id="UP001501138">
    <property type="component" value="Unassembled WGS sequence"/>
</dbReference>
<evidence type="ECO:0000256" key="2">
    <source>
        <dbReference type="ARBA" id="ARBA00022692"/>
    </source>
</evidence>
<reference evidence="7 8" key="1">
    <citation type="journal article" date="2019" name="Int. J. Syst. Evol. Microbiol.">
        <title>The Global Catalogue of Microorganisms (GCM) 10K type strain sequencing project: providing services to taxonomists for standard genome sequencing and annotation.</title>
        <authorList>
            <consortium name="The Broad Institute Genomics Platform"/>
            <consortium name="The Broad Institute Genome Sequencing Center for Infectious Disease"/>
            <person name="Wu L."/>
            <person name="Ma J."/>
        </authorList>
    </citation>
    <scope>NUCLEOTIDE SEQUENCE [LARGE SCALE GENOMIC DNA]</scope>
    <source>
        <strain evidence="7 8">JCM 15589</strain>
    </source>
</reference>
<evidence type="ECO:0000256" key="3">
    <source>
        <dbReference type="ARBA" id="ARBA00022989"/>
    </source>
</evidence>
<dbReference type="InterPro" id="IPR020846">
    <property type="entry name" value="MFS_dom"/>
</dbReference>
<dbReference type="EMBL" id="BAAAPM010000003">
    <property type="protein sequence ID" value="GAA1725649.1"/>
    <property type="molecule type" value="Genomic_DNA"/>
</dbReference>
<sequence length="430" mass="42134">MTDAPPDLARPRVTRNLTALVLGNALGGVGVAVGASVGALLTERLGGTAVAGLAQAVGVLAAAVAAIPLANLAARRGRRVALALGYSLAATGALITVLSAVAGSLAVQLVGIGLFGVANAVTLQSRFAAADDAPAATRARTMSFVVWATTVGSVLGPNLSAPGDDLGAHLGLPPLAGPYLLALVALVAAACVVTALYRPPARHVGAEGAPTTPAAPPLGSRAALAWAWRHPVARFGLVMPACAHAVMIVVMVMTPLHMQHAGMSLEIVGVVISLHIVGMFAFSPVFGWLADRVGGVRTTAVGIGLLAVAVVLGITAAATTASDAHAAHGAGGGSPTLTAVALLVLGLGWSASLIGASSLLASVVEPQVKLPLQGVSDAAMNYAGAAAAAVAGPVLAWGGFGAVNVVGAVILVPALVALGAAARRRARVGD</sequence>
<organism evidence="7 8">
    <name type="scientific">Isoptericola hypogeus</name>
    <dbReference type="NCBI Taxonomy" id="300179"/>
    <lineage>
        <taxon>Bacteria</taxon>
        <taxon>Bacillati</taxon>
        <taxon>Actinomycetota</taxon>
        <taxon>Actinomycetes</taxon>
        <taxon>Micrococcales</taxon>
        <taxon>Promicromonosporaceae</taxon>
        <taxon>Isoptericola</taxon>
    </lineage>
</organism>
<feature type="transmembrane region" description="Helical" evidence="5">
    <location>
        <begin position="141"/>
        <end position="159"/>
    </location>
</feature>
<comment type="subcellular location">
    <subcellularLocation>
        <location evidence="1">Cell membrane</location>
        <topology evidence="1">Multi-pass membrane protein</topology>
    </subcellularLocation>
</comment>
<evidence type="ECO:0000256" key="4">
    <source>
        <dbReference type="ARBA" id="ARBA00023136"/>
    </source>
</evidence>
<dbReference type="SUPFAM" id="SSF103473">
    <property type="entry name" value="MFS general substrate transporter"/>
    <property type="match status" value="1"/>
</dbReference>
<dbReference type="Pfam" id="PF07690">
    <property type="entry name" value="MFS_1"/>
    <property type="match status" value="1"/>
</dbReference>
<dbReference type="PROSITE" id="PS50850">
    <property type="entry name" value="MFS"/>
    <property type="match status" value="1"/>
</dbReference>
<dbReference type="PANTHER" id="PTHR23534">
    <property type="entry name" value="MFS PERMEASE"/>
    <property type="match status" value="1"/>
</dbReference>
<proteinExistence type="predicted"/>
<feature type="transmembrane region" description="Helical" evidence="5">
    <location>
        <begin position="53"/>
        <end position="73"/>
    </location>
</feature>
<evidence type="ECO:0000313" key="8">
    <source>
        <dbReference type="Proteomes" id="UP001501138"/>
    </source>
</evidence>
<feature type="transmembrane region" description="Helical" evidence="5">
    <location>
        <begin position="267"/>
        <end position="289"/>
    </location>
</feature>
<feature type="transmembrane region" description="Helical" evidence="5">
    <location>
        <begin position="375"/>
        <end position="396"/>
    </location>
</feature>
<feature type="transmembrane region" description="Helical" evidence="5">
    <location>
        <begin position="109"/>
        <end position="129"/>
    </location>
</feature>
<dbReference type="RefSeq" id="WP_344248403.1">
    <property type="nucleotide sequence ID" value="NZ_BAAAPM010000003.1"/>
</dbReference>
<feature type="transmembrane region" description="Helical" evidence="5">
    <location>
        <begin position="235"/>
        <end position="255"/>
    </location>
</feature>
<feature type="transmembrane region" description="Helical" evidence="5">
    <location>
        <begin position="301"/>
        <end position="319"/>
    </location>
</feature>
<feature type="transmembrane region" description="Helical" evidence="5">
    <location>
        <begin position="80"/>
        <end position="103"/>
    </location>
</feature>